<dbReference type="PANTHER" id="PTHR43244">
    <property type="match status" value="1"/>
</dbReference>
<dbReference type="Pfam" id="PF00296">
    <property type="entry name" value="Bac_luciferase"/>
    <property type="match status" value="1"/>
</dbReference>
<dbReference type="EC" id="1.5.98.2" evidence="4"/>
<comment type="subcellular location">
    <subcellularLocation>
        <location evidence="4">Cytoplasm</location>
    </subcellularLocation>
</comment>
<dbReference type="GO" id="GO:0016705">
    <property type="term" value="F:oxidoreductase activity, acting on paired donors, with incorporation or reduction of molecular oxygen"/>
    <property type="evidence" value="ECO:0007669"/>
    <property type="project" value="InterPro"/>
</dbReference>
<dbReference type="HAMAP" id="MF_01091">
    <property type="entry name" value="F420_mer"/>
    <property type="match status" value="1"/>
</dbReference>
<dbReference type="AlphaFoldDB" id="A0A328PXP0"/>
<gene>
    <name evidence="4" type="primary">mer</name>
    <name evidence="6" type="ORF">CA615_05620</name>
</gene>
<dbReference type="InterPro" id="IPR036661">
    <property type="entry name" value="Luciferase-like_sf"/>
</dbReference>
<dbReference type="GO" id="GO:0019386">
    <property type="term" value="P:methanogenesis, from carbon dioxide"/>
    <property type="evidence" value="ECO:0007669"/>
    <property type="project" value="UniProtKB-UniRule"/>
</dbReference>
<sequence>MKFSLELLPNEPIKDILELIKLAENIGFENVWITDHYNNRDVFEVLSIAAYETSTIKMGSGVSNPYVRNPVTIAAASTTLDEISNGRALLGVGPGDKATMETLNLKWNKPLKTVKEAIQSIRLLTNGGKIEHGACLNGTSKIQDSIPIYMAAQGPKMLEASGEVADGTLINASNPKDFEIAIPLINKGLSKSSISQSKFNYAAYTSCSIDNNIQQAYSQSKIVVAFIIGGAPDIVLNRHNIPIEAAHKIRSCLGKYDFKGASNLITEDMIHAFCVCGTPEDITNKIELLQNIGVNEFVVGSPIGKDRVKSLKLLKDIINSFN</sequence>
<evidence type="ECO:0000313" key="6">
    <source>
        <dbReference type="EMBL" id="RAP02712.1"/>
    </source>
</evidence>
<dbReference type="GO" id="GO:0005737">
    <property type="term" value="C:cytoplasm"/>
    <property type="evidence" value="ECO:0007669"/>
    <property type="project" value="UniProtKB-SubCell"/>
</dbReference>
<comment type="catalytic activity">
    <reaction evidence="4">
        <text>5-methyl-5,6,7,8-tetrahydromethanopterin + oxidized coenzyme F420-(gamma-L-Glu)(n) + H(+) = 5,10-methylenetetrahydromethanopterin + reduced coenzyme F420-(gamma-L-Glu)(n)</text>
        <dbReference type="Rhea" id="RHEA:21144"/>
        <dbReference type="Rhea" id="RHEA-COMP:12939"/>
        <dbReference type="Rhea" id="RHEA-COMP:14378"/>
        <dbReference type="ChEBI" id="CHEBI:15378"/>
        <dbReference type="ChEBI" id="CHEBI:57818"/>
        <dbReference type="ChEBI" id="CHEBI:58116"/>
        <dbReference type="ChEBI" id="CHEBI:133980"/>
        <dbReference type="ChEBI" id="CHEBI:139511"/>
        <dbReference type="EC" id="1.5.98.2"/>
    </reaction>
</comment>
<keyword evidence="4" id="KW-0484">Methanogenesis</keyword>
<proteinExistence type="inferred from homology"/>
<evidence type="ECO:0000259" key="5">
    <source>
        <dbReference type="Pfam" id="PF00296"/>
    </source>
</evidence>
<reference evidence="6 7" key="1">
    <citation type="submission" date="2017-05" db="EMBL/GenBank/DDBJ databases">
        <title>Host range expansion of the Methanosphaera genus to humans and monogastric animals involves recent and extensive reduction in genome content.</title>
        <authorList>
            <person name="Hoedt E.C."/>
            <person name="Volmer J.G."/>
            <person name="Parks D.H."/>
            <person name="Rosewarne C.P."/>
            <person name="Denman S.E."/>
            <person name="Mcsweeney C.S."/>
            <person name="O Cuiv P."/>
            <person name="Hugenholtz P."/>
            <person name="Tyson G.W."/>
            <person name="Morrison M."/>
        </authorList>
    </citation>
    <scope>NUCLEOTIDE SEQUENCE [LARGE SCALE GENOMIC DNA]</scope>
    <source>
        <strain evidence="6 7">PA5</strain>
    </source>
</reference>
<dbReference type="PANTHER" id="PTHR43244:SF1">
    <property type="entry name" value="5,10-METHYLENETETRAHYDROMETHANOPTERIN REDUCTASE"/>
    <property type="match status" value="1"/>
</dbReference>
<comment type="function">
    <text evidence="4">Catalyzes the reversible reduction of methylene-H(4)MPT to methyl-H(4)MPT.</text>
</comment>
<accession>A0A328PXP0</accession>
<comment type="similarity">
    <text evidence="4">Belongs to the mer family.</text>
</comment>
<dbReference type="UniPathway" id="UPA00640">
    <property type="reaction ID" value="UER00697"/>
</dbReference>
<evidence type="ECO:0000256" key="4">
    <source>
        <dbReference type="HAMAP-Rule" id="MF_01091"/>
    </source>
</evidence>
<comment type="pathway">
    <text evidence="4">One-carbon metabolism; methanogenesis from CO(2); methyl-coenzyme M from 5,10-methylene-5,6,7,8-tetrahydromethanopterin: step 1/2.</text>
</comment>
<dbReference type="GO" id="GO:0018537">
    <property type="term" value="F:coenzyme F420-dependent N5,N10-methenyltetrahydromethanopterin reductase activity"/>
    <property type="evidence" value="ECO:0007669"/>
    <property type="project" value="UniProtKB-UniRule"/>
</dbReference>
<dbReference type="NCBIfam" id="NF002619">
    <property type="entry name" value="PRK02271.1"/>
    <property type="match status" value="1"/>
</dbReference>
<evidence type="ECO:0000313" key="7">
    <source>
        <dbReference type="Proteomes" id="UP000248557"/>
    </source>
</evidence>
<comment type="caution">
    <text evidence="6">The sequence shown here is derived from an EMBL/GenBank/DDBJ whole genome shotgun (WGS) entry which is preliminary data.</text>
</comment>
<dbReference type="GO" id="GO:0006730">
    <property type="term" value="P:one-carbon metabolic process"/>
    <property type="evidence" value="ECO:0007669"/>
    <property type="project" value="UniProtKB-UniRule"/>
</dbReference>
<keyword evidence="2 4" id="KW-0554">One-carbon metabolism</keyword>
<dbReference type="SUPFAM" id="SSF51679">
    <property type="entry name" value="Bacterial luciferase-like"/>
    <property type="match status" value="1"/>
</dbReference>
<dbReference type="Gene3D" id="3.20.20.30">
    <property type="entry name" value="Luciferase-like domain"/>
    <property type="match status" value="1"/>
</dbReference>
<dbReference type="InterPro" id="IPR011251">
    <property type="entry name" value="Luciferase-like_dom"/>
</dbReference>
<dbReference type="InterPro" id="IPR019946">
    <property type="entry name" value="MeH4methanopterin_reductase"/>
</dbReference>
<evidence type="ECO:0000256" key="3">
    <source>
        <dbReference type="ARBA" id="ARBA00023002"/>
    </source>
</evidence>
<evidence type="ECO:0000256" key="2">
    <source>
        <dbReference type="ARBA" id="ARBA00022563"/>
    </source>
</evidence>
<dbReference type="RefSeq" id="WP_112149667.1">
    <property type="nucleotide sequence ID" value="NZ_NGJK01000077.1"/>
</dbReference>
<keyword evidence="1 4" id="KW-0963">Cytoplasm</keyword>
<feature type="domain" description="Luciferase-like" evidence="5">
    <location>
        <begin position="9"/>
        <end position="295"/>
    </location>
</feature>
<dbReference type="CDD" id="cd01097">
    <property type="entry name" value="Tetrahydromethanopterin_reductase"/>
    <property type="match status" value="1"/>
</dbReference>
<evidence type="ECO:0000256" key="1">
    <source>
        <dbReference type="ARBA" id="ARBA00022490"/>
    </source>
</evidence>
<protein>
    <recommendedName>
        <fullName evidence="4">5,10-methylenetetrahydromethanopterin reductase</fullName>
        <ecNumber evidence="4">1.5.98.2</ecNumber>
    </recommendedName>
    <alternativeName>
        <fullName evidence="4">Coenzyme F420-dependent N(5),N(10)-methylenetetrahydromethanopterin reductase</fullName>
    </alternativeName>
    <alternativeName>
        <fullName evidence="4">Methylene-H(4)MPT reductase</fullName>
    </alternativeName>
</protein>
<dbReference type="EMBL" id="NGJK01000077">
    <property type="protein sequence ID" value="RAP02712.1"/>
    <property type="molecule type" value="Genomic_DNA"/>
</dbReference>
<dbReference type="NCBIfam" id="TIGR03555">
    <property type="entry name" value="F420_mer"/>
    <property type="match status" value="1"/>
</dbReference>
<dbReference type="InterPro" id="IPR050564">
    <property type="entry name" value="F420-G6PD/mer"/>
</dbReference>
<name>A0A328PXP0_9EURY</name>
<organism evidence="6 7">
    <name type="scientific">Methanosphaera stadtmanae</name>
    <dbReference type="NCBI Taxonomy" id="2317"/>
    <lineage>
        <taxon>Archaea</taxon>
        <taxon>Methanobacteriati</taxon>
        <taxon>Methanobacteriota</taxon>
        <taxon>Methanomada group</taxon>
        <taxon>Methanobacteria</taxon>
        <taxon>Methanobacteriales</taxon>
        <taxon>Methanobacteriaceae</taxon>
        <taxon>Methanosphaera</taxon>
    </lineage>
</organism>
<dbReference type="Proteomes" id="UP000248557">
    <property type="component" value="Unassembled WGS sequence"/>
</dbReference>
<keyword evidence="3 4" id="KW-0560">Oxidoreductase</keyword>